<dbReference type="EMBL" id="ASHX02000001">
    <property type="protein sequence ID" value="OEJ96555.1"/>
    <property type="molecule type" value="Genomic_DNA"/>
</dbReference>
<feature type="transmembrane region" description="Helical" evidence="2">
    <location>
        <begin position="177"/>
        <end position="195"/>
    </location>
</feature>
<dbReference type="eggNOG" id="COG4325">
    <property type="taxonomic scope" value="Bacteria"/>
</dbReference>
<feature type="compositionally biased region" description="Low complexity" evidence="1">
    <location>
        <begin position="269"/>
        <end position="281"/>
    </location>
</feature>
<protein>
    <recommendedName>
        <fullName evidence="5">Integral membrane protein</fullName>
    </recommendedName>
</protein>
<feature type="transmembrane region" description="Helical" evidence="2">
    <location>
        <begin position="80"/>
        <end position="106"/>
    </location>
</feature>
<name>A0A1D3DW57_9ACTN</name>
<proteinExistence type="predicted"/>
<feature type="transmembrane region" description="Helical" evidence="2">
    <location>
        <begin position="118"/>
        <end position="140"/>
    </location>
</feature>
<comment type="caution">
    <text evidence="3">The sequence shown here is derived from an EMBL/GenBank/DDBJ whole genome shotgun (WGS) entry which is preliminary data.</text>
</comment>
<dbReference type="STRING" id="1306406.J116_020990"/>
<feature type="transmembrane region" description="Helical" evidence="2">
    <location>
        <begin position="15"/>
        <end position="34"/>
    </location>
</feature>
<keyword evidence="2" id="KW-0812">Transmembrane</keyword>
<feature type="region of interest" description="Disordered" evidence="1">
    <location>
        <begin position="205"/>
        <end position="306"/>
    </location>
</feature>
<accession>A0A1D3DW57</accession>
<feature type="compositionally biased region" description="Pro residues" evidence="1">
    <location>
        <begin position="243"/>
        <end position="261"/>
    </location>
</feature>
<evidence type="ECO:0000313" key="4">
    <source>
        <dbReference type="Proteomes" id="UP000095329"/>
    </source>
</evidence>
<evidence type="ECO:0008006" key="5">
    <source>
        <dbReference type="Google" id="ProtNLM"/>
    </source>
</evidence>
<organism evidence="3 4">
    <name type="scientific">Streptomyces thermolilacinus SPC6</name>
    <dbReference type="NCBI Taxonomy" id="1306406"/>
    <lineage>
        <taxon>Bacteria</taxon>
        <taxon>Bacillati</taxon>
        <taxon>Actinomycetota</taxon>
        <taxon>Actinomycetes</taxon>
        <taxon>Kitasatosporales</taxon>
        <taxon>Streptomycetaceae</taxon>
        <taxon>Streptomyces</taxon>
    </lineage>
</organism>
<keyword evidence="2" id="KW-1133">Transmembrane helix</keyword>
<keyword evidence="2" id="KW-0472">Membrane</keyword>
<evidence type="ECO:0000313" key="3">
    <source>
        <dbReference type="EMBL" id="OEJ96555.1"/>
    </source>
</evidence>
<evidence type="ECO:0000256" key="2">
    <source>
        <dbReference type="SAM" id="Phobius"/>
    </source>
</evidence>
<dbReference type="AlphaFoldDB" id="A0A1D3DW57"/>
<sequence length="306" mass="32407">MGHWFTRNIVEPGKLPLLLALASFVLTFLVTRTVTRLIRAGRGPFRNISTGGVHVHHVVPGVVLTLIGGFGAIGARGHTAAAVCALVFGIGAGLVLDEFALILHLADVYWTEQGRRSVEAVVLTTALVALVLGGSSPLGVDALTPDERRDRVNLLVTVGLNLLFVVVTLLKGKFRMAVVGVLVPLVAVVGALRLARPDSPWARRAYRRRPRTRSRATRRARRHDRRWARLGRRFQELIAGAPDPAPPQSPDGPVPPQPPDAPGTDDDPPGSGTDDTPGSGPDDPPGPGAPPGTDDPPAKPPPPGRP</sequence>
<feature type="compositionally biased region" description="Basic residues" evidence="1">
    <location>
        <begin position="205"/>
        <end position="232"/>
    </location>
</feature>
<keyword evidence="4" id="KW-1185">Reference proteome</keyword>
<feature type="transmembrane region" description="Helical" evidence="2">
    <location>
        <begin position="55"/>
        <end position="74"/>
    </location>
</feature>
<feature type="transmembrane region" description="Helical" evidence="2">
    <location>
        <begin position="152"/>
        <end position="170"/>
    </location>
</feature>
<reference evidence="3 4" key="1">
    <citation type="journal article" date="2013" name="Genome Announc.">
        <title>Genome Sequence of Streptomyces violaceusniger Strain SPC6, a Halotolerant Streptomycete That Exhibits Rapid Growth and Development.</title>
        <authorList>
            <person name="Chen X."/>
            <person name="Zhang B."/>
            <person name="Zhang W."/>
            <person name="Wu X."/>
            <person name="Zhang M."/>
            <person name="Chen T."/>
            <person name="Liu G."/>
            <person name="Dyson P."/>
        </authorList>
    </citation>
    <scope>NUCLEOTIDE SEQUENCE [LARGE SCALE GENOMIC DNA]</scope>
    <source>
        <strain evidence="3 4">SPC6</strain>
    </source>
</reference>
<dbReference type="Proteomes" id="UP000095329">
    <property type="component" value="Unassembled WGS sequence"/>
</dbReference>
<evidence type="ECO:0000256" key="1">
    <source>
        <dbReference type="SAM" id="MobiDB-lite"/>
    </source>
</evidence>
<gene>
    <name evidence="3" type="ORF">J116_020990</name>
</gene>
<feature type="compositionally biased region" description="Pro residues" evidence="1">
    <location>
        <begin position="282"/>
        <end position="306"/>
    </location>
</feature>